<evidence type="ECO:0000256" key="1">
    <source>
        <dbReference type="SAM" id="Phobius"/>
    </source>
</evidence>
<protein>
    <submittedName>
        <fullName evidence="2">Putative pilus assembly protein</fullName>
    </submittedName>
</protein>
<sequence>MQQHTAFNYVKIFADREEGASSVEWVVLITMLAGFAYGTGMLMSDSTTVLTEGIAAYIGSIASPS</sequence>
<dbReference type="Proteomes" id="UP000184085">
    <property type="component" value="Unassembled WGS sequence"/>
</dbReference>
<feature type="transmembrane region" description="Helical" evidence="1">
    <location>
        <begin position="25"/>
        <end position="43"/>
    </location>
</feature>
<keyword evidence="1" id="KW-0812">Transmembrane</keyword>
<keyword evidence="1" id="KW-1133">Transmembrane helix</keyword>
<name>A0A1M4MZ85_9RHOB</name>
<organism evidence="2 3">
    <name type="scientific">Donghicola eburneus</name>
    <dbReference type="NCBI Taxonomy" id="393278"/>
    <lineage>
        <taxon>Bacteria</taxon>
        <taxon>Pseudomonadati</taxon>
        <taxon>Pseudomonadota</taxon>
        <taxon>Alphaproteobacteria</taxon>
        <taxon>Rhodobacterales</taxon>
        <taxon>Roseobacteraceae</taxon>
        <taxon>Donghicola</taxon>
    </lineage>
</organism>
<dbReference type="AlphaFoldDB" id="A0A1M4MZ85"/>
<accession>A0A1M4MZ85</accession>
<keyword evidence="1" id="KW-0472">Membrane</keyword>
<dbReference type="EMBL" id="FMJB01000043">
    <property type="protein sequence ID" value="SCM67097.1"/>
    <property type="molecule type" value="Genomic_DNA"/>
</dbReference>
<gene>
    <name evidence="2" type="ORF">KARMA_1284</name>
</gene>
<evidence type="ECO:0000313" key="3">
    <source>
        <dbReference type="Proteomes" id="UP000184085"/>
    </source>
</evidence>
<reference evidence="3" key="1">
    <citation type="submission" date="2016-09" db="EMBL/GenBank/DDBJ databases">
        <authorList>
            <person name="Wibberg D."/>
        </authorList>
    </citation>
    <scope>NUCLEOTIDE SEQUENCE [LARGE SCALE GENOMIC DNA]</scope>
</reference>
<keyword evidence="3" id="KW-1185">Reference proteome</keyword>
<dbReference type="RefSeq" id="WP_072705700.1">
    <property type="nucleotide sequence ID" value="NZ_FMJB01000043.1"/>
</dbReference>
<proteinExistence type="predicted"/>
<evidence type="ECO:0000313" key="2">
    <source>
        <dbReference type="EMBL" id="SCM67097.1"/>
    </source>
</evidence>